<reference evidence="15" key="1">
    <citation type="submission" date="2015-01" db="EMBL/GenBank/DDBJ databases">
        <authorList>
            <person name="Manzoor Shahid"/>
            <person name="Zubair Saima"/>
        </authorList>
    </citation>
    <scope>NUCLEOTIDE SEQUENCE [LARGE SCALE GENOMIC DNA]</scope>
    <source>
        <strain evidence="15">V1</strain>
    </source>
</reference>
<dbReference type="GeneID" id="57751979"/>
<feature type="transmembrane region" description="Helical" evidence="12">
    <location>
        <begin position="12"/>
        <end position="32"/>
    </location>
</feature>
<dbReference type="GO" id="GO:0015031">
    <property type="term" value="P:protein transport"/>
    <property type="evidence" value="ECO:0007669"/>
    <property type="project" value="UniProtKB-KW"/>
</dbReference>
<reference evidence="13" key="2">
    <citation type="submission" date="2015-01" db="EMBL/GenBank/DDBJ databases">
        <authorList>
            <person name="Xiang T."/>
            <person name="Song Y."/>
            <person name="Huang L."/>
            <person name="Wang B."/>
            <person name="Wu P."/>
        </authorList>
    </citation>
    <scope>NUCLEOTIDE SEQUENCE [LARGE SCALE GENOMIC DNA]</scope>
    <source>
        <strain evidence="13">V1</strain>
    </source>
</reference>
<dbReference type="OrthoDB" id="9800132at2"/>
<sequence length="139" mass="15378">MNFIPLLQAAQGGSWIMMVSLGAVIAIFYFFVIGPQKKEQKKTQEMINALQKGDKVITIGGIHGVVSSAKDKTVIIKVDDNCKLEVNRTAIGTVIADEKRLKEMKDAEQAAPKFSLFGKKKAEPKAEEPKEEPKCPDFR</sequence>
<dbReference type="RefSeq" id="WP_024752950.1">
    <property type="nucleotide sequence ID" value="NZ_CDNC01000034.1"/>
</dbReference>
<dbReference type="InterPro" id="IPR003849">
    <property type="entry name" value="Preprotein_translocase_YajC"/>
</dbReference>
<dbReference type="Proteomes" id="UP000323594">
    <property type="component" value="Chromosome"/>
</dbReference>
<keyword evidence="7" id="KW-0653">Protein transport</keyword>
<dbReference type="Proteomes" id="UP000042527">
    <property type="component" value="Unassembled WGS sequence"/>
</dbReference>
<evidence type="ECO:0000256" key="9">
    <source>
        <dbReference type="ARBA" id="ARBA00023010"/>
    </source>
</evidence>
<feature type="compositionally biased region" description="Basic and acidic residues" evidence="11">
    <location>
        <begin position="120"/>
        <end position="139"/>
    </location>
</feature>
<evidence type="ECO:0000256" key="2">
    <source>
        <dbReference type="ARBA" id="ARBA00006742"/>
    </source>
</evidence>
<evidence type="ECO:0000256" key="10">
    <source>
        <dbReference type="ARBA" id="ARBA00023136"/>
    </source>
</evidence>
<dbReference type="PRINTS" id="PR01853">
    <property type="entry name" value="YAJCTRNLCASE"/>
</dbReference>
<dbReference type="NCBIfam" id="TIGR00739">
    <property type="entry name" value="yajC"/>
    <property type="match status" value="1"/>
</dbReference>
<proteinExistence type="inferred from homology"/>
<accession>A0A0B7GY68</accession>
<evidence type="ECO:0000313" key="16">
    <source>
        <dbReference type="Proteomes" id="UP000323594"/>
    </source>
</evidence>
<name>A0A0B7GY68_TREPH</name>
<evidence type="ECO:0000313" key="15">
    <source>
        <dbReference type="Proteomes" id="UP000042527"/>
    </source>
</evidence>
<evidence type="ECO:0000313" key="14">
    <source>
        <dbReference type="EMBL" id="QEJ97162.1"/>
    </source>
</evidence>
<keyword evidence="4" id="KW-0813">Transport</keyword>
<organism evidence="13 15">
    <name type="scientific">Treponema phagedenis</name>
    <dbReference type="NCBI Taxonomy" id="162"/>
    <lineage>
        <taxon>Bacteria</taxon>
        <taxon>Pseudomonadati</taxon>
        <taxon>Spirochaetota</taxon>
        <taxon>Spirochaetia</taxon>
        <taxon>Spirochaetales</taxon>
        <taxon>Treponemataceae</taxon>
        <taxon>Treponema</taxon>
    </lineage>
</organism>
<keyword evidence="15" id="KW-1185">Reference proteome</keyword>
<evidence type="ECO:0000256" key="11">
    <source>
        <dbReference type="SAM" id="MobiDB-lite"/>
    </source>
</evidence>
<dbReference type="GO" id="GO:0005886">
    <property type="term" value="C:plasma membrane"/>
    <property type="evidence" value="ECO:0007669"/>
    <property type="project" value="UniProtKB-SubCell"/>
</dbReference>
<evidence type="ECO:0000256" key="5">
    <source>
        <dbReference type="ARBA" id="ARBA00022475"/>
    </source>
</evidence>
<feature type="region of interest" description="Disordered" evidence="11">
    <location>
        <begin position="112"/>
        <end position="139"/>
    </location>
</feature>
<dbReference type="Pfam" id="PF02699">
    <property type="entry name" value="YajC"/>
    <property type="match status" value="1"/>
</dbReference>
<keyword evidence="8 12" id="KW-1133">Transmembrane helix</keyword>
<protein>
    <recommendedName>
        <fullName evidence="3">Sec translocon accessory complex subunit YajC</fullName>
    </recommendedName>
</protein>
<evidence type="ECO:0000256" key="7">
    <source>
        <dbReference type="ARBA" id="ARBA00022927"/>
    </source>
</evidence>
<keyword evidence="6 12" id="KW-0812">Transmembrane</keyword>
<keyword evidence="5" id="KW-1003">Cell membrane</keyword>
<evidence type="ECO:0000256" key="4">
    <source>
        <dbReference type="ARBA" id="ARBA00022448"/>
    </source>
</evidence>
<evidence type="ECO:0000256" key="1">
    <source>
        <dbReference type="ARBA" id="ARBA00004162"/>
    </source>
</evidence>
<keyword evidence="10 12" id="KW-0472">Membrane</keyword>
<evidence type="ECO:0000256" key="8">
    <source>
        <dbReference type="ARBA" id="ARBA00022989"/>
    </source>
</evidence>
<keyword evidence="9" id="KW-0811">Translocation</keyword>
<dbReference type="EMBL" id="CDNC01000034">
    <property type="protein sequence ID" value="CEM62537.1"/>
    <property type="molecule type" value="Genomic_DNA"/>
</dbReference>
<dbReference type="AlphaFoldDB" id="A0A0B7GY68"/>
<evidence type="ECO:0000256" key="12">
    <source>
        <dbReference type="SAM" id="Phobius"/>
    </source>
</evidence>
<evidence type="ECO:0000313" key="13">
    <source>
        <dbReference type="EMBL" id="CEM62537.1"/>
    </source>
</evidence>
<reference evidence="14 16" key="3">
    <citation type="submission" date="2019-08" db="EMBL/GenBank/DDBJ databases">
        <authorList>
            <person name="Kuhnert P."/>
        </authorList>
    </citation>
    <scope>NUCLEOTIDE SEQUENCE [LARGE SCALE GENOMIC DNA]</scope>
    <source>
        <strain evidence="14 16">B36.5</strain>
    </source>
</reference>
<evidence type="ECO:0000256" key="3">
    <source>
        <dbReference type="ARBA" id="ARBA00014962"/>
    </source>
</evidence>
<dbReference type="EMBL" id="CP042817">
    <property type="protein sequence ID" value="QEJ97162.1"/>
    <property type="molecule type" value="Genomic_DNA"/>
</dbReference>
<comment type="subcellular location">
    <subcellularLocation>
        <location evidence="1">Cell membrane</location>
        <topology evidence="1">Single-pass membrane protein</topology>
    </subcellularLocation>
</comment>
<dbReference type="SMART" id="SM01323">
    <property type="entry name" value="YajC"/>
    <property type="match status" value="1"/>
</dbReference>
<comment type="similarity">
    <text evidence="2">Belongs to the YajC family.</text>
</comment>
<evidence type="ECO:0000256" key="6">
    <source>
        <dbReference type="ARBA" id="ARBA00022692"/>
    </source>
</evidence>
<dbReference type="PANTHER" id="PTHR33909:SF1">
    <property type="entry name" value="SEC TRANSLOCON ACCESSORY COMPLEX SUBUNIT YAJC"/>
    <property type="match status" value="1"/>
</dbReference>
<gene>
    <name evidence="13" type="primary">yajC</name>
    <name evidence="14" type="ORF">FUT82_03615</name>
    <name evidence="13" type="ORF">TPHV1_40040</name>
</gene>
<dbReference type="PANTHER" id="PTHR33909">
    <property type="entry name" value="SEC TRANSLOCON ACCESSORY COMPLEX SUBUNIT YAJC"/>
    <property type="match status" value="1"/>
</dbReference>